<keyword evidence="2" id="KW-1133">Transmembrane helix</keyword>
<feature type="compositionally biased region" description="Basic and acidic residues" evidence="1">
    <location>
        <begin position="166"/>
        <end position="179"/>
    </location>
</feature>
<feature type="region of interest" description="Disordered" evidence="1">
    <location>
        <begin position="166"/>
        <end position="230"/>
    </location>
</feature>
<keyword evidence="2" id="KW-0472">Membrane</keyword>
<evidence type="ECO:0000313" key="5">
    <source>
        <dbReference type="WBParaSite" id="SBAD_0000258501-mRNA-1"/>
    </source>
</evidence>
<keyword evidence="4" id="KW-1185">Reference proteome</keyword>
<dbReference type="WBParaSite" id="SBAD_0000258501-mRNA-1">
    <property type="protein sequence ID" value="SBAD_0000258501-mRNA-1"/>
    <property type="gene ID" value="SBAD_0000258501"/>
</dbReference>
<evidence type="ECO:0000313" key="4">
    <source>
        <dbReference type="Proteomes" id="UP000270296"/>
    </source>
</evidence>
<gene>
    <name evidence="3" type="ORF">SBAD_LOCUS2468</name>
</gene>
<organism evidence="5">
    <name type="scientific">Soboliphyme baturini</name>
    <dbReference type="NCBI Taxonomy" id="241478"/>
    <lineage>
        <taxon>Eukaryota</taxon>
        <taxon>Metazoa</taxon>
        <taxon>Ecdysozoa</taxon>
        <taxon>Nematoda</taxon>
        <taxon>Enoplea</taxon>
        <taxon>Dorylaimia</taxon>
        <taxon>Dioctophymatida</taxon>
        <taxon>Dioctophymatoidea</taxon>
        <taxon>Soboliphymatidae</taxon>
        <taxon>Soboliphyme</taxon>
    </lineage>
</organism>
<dbReference type="AlphaFoldDB" id="A0A183IFS4"/>
<dbReference type="EMBL" id="UZAM01007240">
    <property type="protein sequence ID" value="VDO97711.1"/>
    <property type="molecule type" value="Genomic_DNA"/>
</dbReference>
<protein>
    <submittedName>
        <fullName evidence="5">Transmembrane protein</fullName>
    </submittedName>
</protein>
<evidence type="ECO:0000256" key="2">
    <source>
        <dbReference type="SAM" id="Phobius"/>
    </source>
</evidence>
<evidence type="ECO:0000313" key="3">
    <source>
        <dbReference type="EMBL" id="VDO97711.1"/>
    </source>
</evidence>
<evidence type="ECO:0000256" key="1">
    <source>
        <dbReference type="SAM" id="MobiDB-lite"/>
    </source>
</evidence>
<reference evidence="3 4" key="2">
    <citation type="submission" date="2018-11" db="EMBL/GenBank/DDBJ databases">
        <authorList>
            <consortium name="Pathogen Informatics"/>
        </authorList>
    </citation>
    <scope>NUCLEOTIDE SEQUENCE [LARGE SCALE GENOMIC DNA]</scope>
</reference>
<dbReference type="Proteomes" id="UP000270296">
    <property type="component" value="Unassembled WGS sequence"/>
</dbReference>
<feature type="transmembrane region" description="Helical" evidence="2">
    <location>
        <begin position="284"/>
        <end position="303"/>
    </location>
</feature>
<name>A0A183IFS4_9BILA</name>
<proteinExistence type="predicted"/>
<reference evidence="5" key="1">
    <citation type="submission" date="2016-06" db="UniProtKB">
        <authorList>
            <consortium name="WormBaseParasite"/>
        </authorList>
    </citation>
    <scope>IDENTIFICATION</scope>
</reference>
<accession>A0A183IFS4</accession>
<sequence>MQCDRYSRCRLLVVCTASIFRDCGCLWLVPVRSSPFDHPFTHRWRTADSSHCELYRFLTALSENLPALATIQPALVHFLQTHPRPPPTEHSLKRHFQNYSAAAVAVIIHKNTTDASHGVVDGESITRENGTKTYQLHLKRLNTADLEAKLKRITDTLDKIRNTEGTDRVDSSLAPHDDTNPSQPGAKIFEHSGHPPWAQSDDEDEFYPGESGSGDLPAETEPPMSATTESDVVVVVDEMTTVPVVLTARPPSVVIHDRFPPRVTEDKQKGSGSGAVVTFNENRLWKAIMIFAFIIARWLLWSVDGIVD</sequence>
<keyword evidence="2" id="KW-0812">Transmembrane</keyword>